<dbReference type="InterPro" id="IPR036280">
    <property type="entry name" value="Multihaem_cyt_sf"/>
</dbReference>
<reference evidence="6" key="1">
    <citation type="submission" date="2018-06" db="EMBL/GenBank/DDBJ databases">
        <authorList>
            <person name="Zhirakovskaya E."/>
        </authorList>
    </citation>
    <scope>NUCLEOTIDE SEQUENCE</scope>
</reference>
<keyword evidence="5" id="KW-0408">Iron</keyword>
<evidence type="ECO:0000256" key="2">
    <source>
        <dbReference type="ARBA" id="ARBA00022617"/>
    </source>
</evidence>
<accession>A0A3B1CLP3</accession>
<keyword evidence="3" id="KW-0479">Metal-binding</keyword>
<gene>
    <name evidence="6" type="ORF">MNBD_NITROSPINAE02-1842</name>
</gene>
<keyword evidence="2" id="KW-0349">Heme</keyword>
<evidence type="ECO:0000256" key="3">
    <source>
        <dbReference type="ARBA" id="ARBA00022723"/>
    </source>
</evidence>
<dbReference type="InterPro" id="IPR038266">
    <property type="entry name" value="NapC/NirT_cytc_sf"/>
</dbReference>
<name>A0A3B1CLP3_9ZZZZ</name>
<keyword evidence="4" id="KW-0249">Electron transport</keyword>
<dbReference type="SUPFAM" id="SSF48695">
    <property type="entry name" value="Multiheme cytochromes"/>
    <property type="match status" value="1"/>
</dbReference>
<sequence>MWLAVVIAIMAPAGWEAKEWVKHQDGFCVSCHSPEGKPFHKVKHDRMTATMPVTLAGAHYSLERGRLSCPDCHRGVGMAGRAHEALLEIKNSLVYLAGSFKEPEKITLHISNQICEPCHTDLKAKGINPEYHFFASHDGIKDPLCVECHPQHALKTAGGEFLNKEVVVKVCEQCHSQARESAFIIRSLKMRNARPTAKGGGSP</sequence>
<evidence type="ECO:0000256" key="5">
    <source>
        <dbReference type="ARBA" id="ARBA00023004"/>
    </source>
</evidence>
<dbReference type="Gene3D" id="1.10.3820.10">
    <property type="entry name" value="Di-heme elbow motif domain"/>
    <property type="match status" value="1"/>
</dbReference>
<organism evidence="6">
    <name type="scientific">hydrothermal vent metagenome</name>
    <dbReference type="NCBI Taxonomy" id="652676"/>
    <lineage>
        <taxon>unclassified sequences</taxon>
        <taxon>metagenomes</taxon>
        <taxon>ecological metagenomes</taxon>
    </lineage>
</organism>
<proteinExistence type="predicted"/>
<keyword evidence="1" id="KW-0813">Transport</keyword>
<dbReference type="EMBL" id="UOGE01000086">
    <property type="protein sequence ID" value="VAX23560.1"/>
    <property type="molecule type" value="Genomic_DNA"/>
</dbReference>
<evidence type="ECO:0000256" key="1">
    <source>
        <dbReference type="ARBA" id="ARBA00022448"/>
    </source>
</evidence>
<evidence type="ECO:0000313" key="6">
    <source>
        <dbReference type="EMBL" id="VAX23560.1"/>
    </source>
</evidence>
<dbReference type="AlphaFoldDB" id="A0A3B1CLP3"/>
<dbReference type="GO" id="GO:0046872">
    <property type="term" value="F:metal ion binding"/>
    <property type="evidence" value="ECO:0007669"/>
    <property type="project" value="UniProtKB-KW"/>
</dbReference>
<evidence type="ECO:0000256" key="4">
    <source>
        <dbReference type="ARBA" id="ARBA00022982"/>
    </source>
</evidence>
<protein>
    <submittedName>
        <fullName evidence="6">Uncharacterized protein</fullName>
    </submittedName>
</protein>